<dbReference type="PANTHER" id="PTHR11614">
    <property type="entry name" value="PHOSPHOLIPASE-RELATED"/>
    <property type="match status" value="1"/>
</dbReference>
<dbReference type="Proteomes" id="UP001221142">
    <property type="component" value="Unassembled WGS sequence"/>
</dbReference>
<proteinExistence type="predicted"/>
<dbReference type="Pfam" id="PF12146">
    <property type="entry name" value="Hydrolase_4"/>
    <property type="match status" value="1"/>
</dbReference>
<feature type="domain" description="Serine aminopeptidase S33" evidence="1">
    <location>
        <begin position="32"/>
        <end position="279"/>
    </location>
</feature>
<evidence type="ECO:0000313" key="3">
    <source>
        <dbReference type="Proteomes" id="UP001221142"/>
    </source>
</evidence>
<evidence type="ECO:0000313" key="2">
    <source>
        <dbReference type="EMBL" id="KAJ7651359.1"/>
    </source>
</evidence>
<dbReference type="SUPFAM" id="SSF53474">
    <property type="entry name" value="alpha/beta-Hydrolases"/>
    <property type="match status" value="1"/>
</dbReference>
<organism evidence="2 3">
    <name type="scientific">Roridomyces roridus</name>
    <dbReference type="NCBI Taxonomy" id="1738132"/>
    <lineage>
        <taxon>Eukaryota</taxon>
        <taxon>Fungi</taxon>
        <taxon>Dikarya</taxon>
        <taxon>Basidiomycota</taxon>
        <taxon>Agaricomycotina</taxon>
        <taxon>Agaricomycetes</taxon>
        <taxon>Agaricomycetidae</taxon>
        <taxon>Agaricales</taxon>
        <taxon>Marasmiineae</taxon>
        <taxon>Mycenaceae</taxon>
        <taxon>Roridomyces</taxon>
    </lineage>
</organism>
<dbReference type="InterPro" id="IPR022742">
    <property type="entry name" value="Hydrolase_4"/>
</dbReference>
<dbReference type="EMBL" id="JARKIF010000001">
    <property type="protein sequence ID" value="KAJ7651359.1"/>
    <property type="molecule type" value="Genomic_DNA"/>
</dbReference>
<dbReference type="InterPro" id="IPR029058">
    <property type="entry name" value="AB_hydrolase_fold"/>
</dbReference>
<dbReference type="Gene3D" id="3.40.50.1820">
    <property type="entry name" value="alpha/beta hydrolase"/>
    <property type="match status" value="1"/>
</dbReference>
<reference evidence="2" key="1">
    <citation type="submission" date="2023-03" db="EMBL/GenBank/DDBJ databases">
        <title>Massive genome expansion in bonnet fungi (Mycena s.s.) driven by repeated elements and novel gene families across ecological guilds.</title>
        <authorList>
            <consortium name="Lawrence Berkeley National Laboratory"/>
            <person name="Harder C.B."/>
            <person name="Miyauchi S."/>
            <person name="Viragh M."/>
            <person name="Kuo A."/>
            <person name="Thoen E."/>
            <person name="Andreopoulos B."/>
            <person name="Lu D."/>
            <person name="Skrede I."/>
            <person name="Drula E."/>
            <person name="Henrissat B."/>
            <person name="Morin E."/>
            <person name="Kohler A."/>
            <person name="Barry K."/>
            <person name="LaButti K."/>
            <person name="Morin E."/>
            <person name="Salamov A."/>
            <person name="Lipzen A."/>
            <person name="Mereny Z."/>
            <person name="Hegedus B."/>
            <person name="Baldrian P."/>
            <person name="Stursova M."/>
            <person name="Weitz H."/>
            <person name="Taylor A."/>
            <person name="Grigoriev I.V."/>
            <person name="Nagy L.G."/>
            <person name="Martin F."/>
            <person name="Kauserud H."/>
        </authorList>
    </citation>
    <scope>NUCLEOTIDE SEQUENCE</scope>
    <source>
        <strain evidence="2">9284</strain>
    </source>
</reference>
<keyword evidence="3" id="KW-1185">Reference proteome</keyword>
<sequence>MSDSYKEEWLTGPHQTSFYTRLYRPPPESALSGVLVFVHGYDEHISRPDYERMHAAWAARGFALFAWDLRGFGRTALDAAKSPGSSYGQMEEVLGDLEWALQHTRSLFPRPTPLFLMGHSMGGGIVLEYILSKAEVGHRISGVISSSPWITLTNSPPTPALWILGLIGKFFPHMHFSTPTRPKAISHDLSIGEALIADPWVRQYGTFGSILERLAVGKHLLKEGYKHWPKTLPLLLLHGTDDDMNSCAGTETFFKGLQVDDARLVLYPGAFHDLMTEPDVKEQYQRDCMSWVEERLNGSRGDSVQK</sequence>
<protein>
    <submittedName>
        <fullName evidence="2">Lysophospholipase</fullName>
    </submittedName>
</protein>
<gene>
    <name evidence="2" type="ORF">FB45DRAFT_890350</name>
</gene>
<evidence type="ECO:0000259" key="1">
    <source>
        <dbReference type="Pfam" id="PF12146"/>
    </source>
</evidence>
<dbReference type="InterPro" id="IPR051044">
    <property type="entry name" value="MAG_DAG_Lipase"/>
</dbReference>
<name>A0AAD7G3E4_9AGAR</name>
<comment type="caution">
    <text evidence="2">The sequence shown here is derived from an EMBL/GenBank/DDBJ whole genome shotgun (WGS) entry which is preliminary data.</text>
</comment>
<dbReference type="AlphaFoldDB" id="A0AAD7G3E4"/>
<accession>A0AAD7G3E4</accession>